<dbReference type="Proteomes" id="UP000546031">
    <property type="component" value="Unassembled WGS sequence"/>
</dbReference>
<comment type="caution">
    <text evidence="1">The sequence shown here is derived from an EMBL/GenBank/DDBJ whole genome shotgun (WGS) entry which is preliminary data.</text>
</comment>
<sequence length="106" mass="11491">MSDLKRQMLEDRAVRDAAKALIDADIAHVKNTFSGPSLTERAATNLNEGAREVFDKASSAADNHKGILAALIGAVLIWFARNPILSLFEEQDAGKQEPLGETDNVE</sequence>
<keyword evidence="2" id="KW-1185">Reference proteome</keyword>
<gene>
    <name evidence="1" type="ORF">HUO12_02355</name>
</gene>
<evidence type="ECO:0000313" key="2">
    <source>
        <dbReference type="Proteomes" id="UP000546031"/>
    </source>
</evidence>
<accession>A0A850HGC6</accession>
<evidence type="ECO:0000313" key="1">
    <source>
        <dbReference type="EMBL" id="NVE93732.1"/>
    </source>
</evidence>
<dbReference type="RefSeq" id="WP_176272081.1">
    <property type="nucleotide sequence ID" value="NZ_JABWTA010000001.1"/>
</dbReference>
<dbReference type="AlphaFoldDB" id="A0A850HGC6"/>
<name>A0A850HGC6_9SPHN</name>
<organism evidence="1 2">
    <name type="scientific">Altererythrobacter lutimaris</name>
    <dbReference type="NCBI Taxonomy" id="2743979"/>
    <lineage>
        <taxon>Bacteria</taxon>
        <taxon>Pseudomonadati</taxon>
        <taxon>Pseudomonadota</taxon>
        <taxon>Alphaproteobacteria</taxon>
        <taxon>Sphingomonadales</taxon>
        <taxon>Erythrobacteraceae</taxon>
        <taxon>Altererythrobacter</taxon>
    </lineage>
</organism>
<dbReference type="EMBL" id="JABWTA010000001">
    <property type="protein sequence ID" value="NVE93732.1"/>
    <property type="molecule type" value="Genomic_DNA"/>
</dbReference>
<proteinExistence type="predicted"/>
<protein>
    <submittedName>
        <fullName evidence="1">Uncharacterized protein</fullName>
    </submittedName>
</protein>
<reference evidence="1 2" key="1">
    <citation type="submission" date="2020-06" db="EMBL/GenBank/DDBJ databases">
        <title>Altererythrobacter lutimaris sp. nov., a marine bacterium isolated from a tidal flat.</title>
        <authorList>
            <person name="Kim D."/>
            <person name="Yoo Y."/>
            <person name="Kim J.-J."/>
        </authorList>
    </citation>
    <scope>NUCLEOTIDE SEQUENCE [LARGE SCALE GENOMIC DNA]</scope>
    <source>
        <strain evidence="1 2">JGD-16</strain>
    </source>
</reference>